<reference evidence="1" key="1">
    <citation type="submission" date="2018-05" db="EMBL/GenBank/DDBJ databases">
        <authorList>
            <person name="Lanie J.A."/>
            <person name="Ng W.-L."/>
            <person name="Kazmierczak K.M."/>
            <person name="Andrzejewski T.M."/>
            <person name="Davidsen T.M."/>
            <person name="Wayne K.J."/>
            <person name="Tettelin H."/>
            <person name="Glass J.I."/>
            <person name="Rusch D."/>
            <person name="Podicherti R."/>
            <person name="Tsui H.-C.T."/>
            <person name="Winkler M.E."/>
        </authorList>
    </citation>
    <scope>NUCLEOTIDE SEQUENCE</scope>
</reference>
<evidence type="ECO:0008006" key="2">
    <source>
        <dbReference type="Google" id="ProtNLM"/>
    </source>
</evidence>
<dbReference type="SUPFAM" id="SSF51445">
    <property type="entry name" value="(Trans)glycosidases"/>
    <property type="match status" value="1"/>
</dbReference>
<feature type="non-terminal residue" evidence="1">
    <location>
        <position position="1"/>
    </location>
</feature>
<dbReference type="EMBL" id="UINC01049771">
    <property type="protein sequence ID" value="SVB61946.1"/>
    <property type="molecule type" value="Genomic_DNA"/>
</dbReference>
<protein>
    <recommendedName>
        <fullName evidence="2">Agarase</fullName>
    </recommendedName>
</protein>
<organism evidence="1">
    <name type="scientific">marine metagenome</name>
    <dbReference type="NCBI Taxonomy" id="408172"/>
    <lineage>
        <taxon>unclassified sequences</taxon>
        <taxon>metagenomes</taxon>
        <taxon>ecological metagenomes</taxon>
    </lineage>
</organism>
<dbReference type="InterPro" id="IPR017853">
    <property type="entry name" value="GH"/>
</dbReference>
<gene>
    <name evidence="1" type="ORF">METZ01_LOCUS214800</name>
</gene>
<sequence length="327" mass="38047">GFLSVGVNHVDYKEDYSSEFVEFVCSHLFSWGFNTIGWSQESMSSKFIKGQVIHSRGWGQEQYKYVDLPYIHLLRFTDMEWYVNEEFPDVFSSAFVDKCDSVAREFCSQMCNDPKLMGYFYSDTPNWPKWAHITGHNLKKKLDRLNFQNLASQYYQIIHDAIQRYDKNHLLFGDRYKGNQVIPVNGIITNGLPDCVLEVMQRTVDVLSIEYFACFKTMQADLGYWYEFSGKPILLADSAFLAPTDTLKIRPEVEVYVPDQTARGLAYQRFARQAFSSPWIIGWHWCAFGYSQGRKSGLLNGEDRPYDECVNLMKTFNTRELYTVGVK</sequence>
<evidence type="ECO:0000313" key="1">
    <source>
        <dbReference type="EMBL" id="SVB61946.1"/>
    </source>
</evidence>
<dbReference type="Gene3D" id="3.20.20.80">
    <property type="entry name" value="Glycosidases"/>
    <property type="match status" value="1"/>
</dbReference>
<accession>A0A382FFR6</accession>
<proteinExistence type="predicted"/>
<name>A0A382FFR6_9ZZZZ</name>
<dbReference type="AlphaFoldDB" id="A0A382FFR6"/>